<sequence>MTIQPSRSKSQASLSSPPAGLSRRQLMVASGAVAASAMVLGPATPAVAKEPFDRQGQPRFKLSLAAYSLRQSFGFMKGKPRQVPAGERPIDMFSFIDYCGQQGFEGAELTSYFFPPEADADYFRNVKRHAFLAGVSVSGTAIGNNFTQAAGPGLETDIVAAKQWIDHAVEMGAPHIRFFAGKGKELDQHPERLQTAVQALQQCADYAAQRGIFIGVENHGNLRPEQLLKIMRQVDHPWVGINLDTGNFISDDPYADLEACVGYAVNVQLKVNMKRPSGEKYPADLPRVAKILSQAKYQGYVVLEYEDESPWENIPKYRERLQKLLS</sequence>
<keyword evidence="2" id="KW-0413">Isomerase</keyword>
<dbReference type="PANTHER" id="PTHR12110:SF53">
    <property type="entry name" value="BLR5974 PROTEIN"/>
    <property type="match status" value="1"/>
</dbReference>
<dbReference type="PANTHER" id="PTHR12110">
    <property type="entry name" value="HYDROXYPYRUVATE ISOMERASE"/>
    <property type="match status" value="1"/>
</dbReference>
<gene>
    <name evidence="2" type="ORF">SV7mr_13450</name>
</gene>
<dbReference type="EMBL" id="CP036272">
    <property type="protein sequence ID" value="QDT58844.1"/>
    <property type="molecule type" value="Genomic_DNA"/>
</dbReference>
<name>A0A517SRT4_9BACT</name>
<proteinExistence type="predicted"/>
<dbReference type="SUPFAM" id="SSF51658">
    <property type="entry name" value="Xylose isomerase-like"/>
    <property type="match status" value="1"/>
</dbReference>
<keyword evidence="3" id="KW-1185">Reference proteome</keyword>
<evidence type="ECO:0000313" key="3">
    <source>
        <dbReference type="Proteomes" id="UP000315003"/>
    </source>
</evidence>
<evidence type="ECO:0000313" key="2">
    <source>
        <dbReference type="EMBL" id="QDT58844.1"/>
    </source>
</evidence>
<dbReference type="InterPro" id="IPR006311">
    <property type="entry name" value="TAT_signal"/>
</dbReference>
<dbReference type="PROSITE" id="PS51318">
    <property type="entry name" value="TAT"/>
    <property type="match status" value="1"/>
</dbReference>
<reference evidence="2 3" key="1">
    <citation type="submission" date="2019-02" db="EMBL/GenBank/DDBJ databases">
        <title>Deep-cultivation of Planctomycetes and their phenomic and genomic characterization uncovers novel biology.</title>
        <authorList>
            <person name="Wiegand S."/>
            <person name="Jogler M."/>
            <person name="Boedeker C."/>
            <person name="Pinto D."/>
            <person name="Vollmers J."/>
            <person name="Rivas-Marin E."/>
            <person name="Kohn T."/>
            <person name="Peeters S.H."/>
            <person name="Heuer A."/>
            <person name="Rast P."/>
            <person name="Oberbeckmann S."/>
            <person name="Bunk B."/>
            <person name="Jeske O."/>
            <person name="Meyerdierks A."/>
            <person name="Storesund J.E."/>
            <person name="Kallscheuer N."/>
            <person name="Luecker S."/>
            <person name="Lage O.M."/>
            <person name="Pohl T."/>
            <person name="Merkel B.J."/>
            <person name="Hornburger P."/>
            <person name="Mueller R.-W."/>
            <person name="Bruemmer F."/>
            <person name="Labrenz M."/>
            <person name="Spormann A.M."/>
            <person name="Op den Camp H."/>
            <person name="Overmann J."/>
            <person name="Amann R."/>
            <person name="Jetten M.S.M."/>
            <person name="Mascher T."/>
            <person name="Medema M.H."/>
            <person name="Devos D.P."/>
            <person name="Kaster A.-K."/>
            <person name="Ovreas L."/>
            <person name="Rohde M."/>
            <person name="Galperin M.Y."/>
            <person name="Jogler C."/>
        </authorList>
    </citation>
    <scope>NUCLEOTIDE SEQUENCE [LARGE SCALE GENOMIC DNA]</scope>
    <source>
        <strain evidence="2 3">SV_7m_r</strain>
    </source>
</reference>
<feature type="domain" description="Xylose isomerase-like TIM barrel" evidence="1">
    <location>
        <begin position="99"/>
        <end position="321"/>
    </location>
</feature>
<dbReference type="Pfam" id="PF01261">
    <property type="entry name" value="AP_endonuc_2"/>
    <property type="match status" value="1"/>
</dbReference>
<organism evidence="2 3">
    <name type="scientific">Stieleria bergensis</name>
    <dbReference type="NCBI Taxonomy" id="2528025"/>
    <lineage>
        <taxon>Bacteria</taxon>
        <taxon>Pseudomonadati</taxon>
        <taxon>Planctomycetota</taxon>
        <taxon>Planctomycetia</taxon>
        <taxon>Pirellulales</taxon>
        <taxon>Pirellulaceae</taxon>
        <taxon>Stieleria</taxon>
    </lineage>
</organism>
<accession>A0A517SRT4</accession>
<dbReference type="GO" id="GO:0016853">
    <property type="term" value="F:isomerase activity"/>
    <property type="evidence" value="ECO:0007669"/>
    <property type="project" value="UniProtKB-KW"/>
</dbReference>
<dbReference type="InterPro" id="IPR013022">
    <property type="entry name" value="Xyl_isomerase-like_TIM-brl"/>
</dbReference>
<protein>
    <submittedName>
        <fullName evidence="2">Xylose isomerase-like TIM barrel</fullName>
    </submittedName>
</protein>
<evidence type="ECO:0000259" key="1">
    <source>
        <dbReference type="Pfam" id="PF01261"/>
    </source>
</evidence>
<dbReference type="RefSeq" id="WP_419188180.1">
    <property type="nucleotide sequence ID" value="NZ_CP036272.1"/>
</dbReference>
<dbReference type="InterPro" id="IPR050312">
    <property type="entry name" value="IolE/XylAMocC-like"/>
</dbReference>
<dbReference type="AlphaFoldDB" id="A0A517SRT4"/>
<dbReference type="Proteomes" id="UP000315003">
    <property type="component" value="Chromosome"/>
</dbReference>
<dbReference type="Gene3D" id="3.20.20.150">
    <property type="entry name" value="Divalent-metal-dependent TIM barrel enzymes"/>
    <property type="match status" value="1"/>
</dbReference>
<dbReference type="InterPro" id="IPR036237">
    <property type="entry name" value="Xyl_isomerase-like_sf"/>
</dbReference>